<feature type="region of interest" description="Disordered" evidence="2">
    <location>
        <begin position="74"/>
        <end position="127"/>
    </location>
</feature>
<dbReference type="EMBL" id="JBHSRF010000157">
    <property type="protein sequence ID" value="MFC6087538.1"/>
    <property type="molecule type" value="Genomic_DNA"/>
</dbReference>
<dbReference type="InterPro" id="IPR007527">
    <property type="entry name" value="Znf_SWIM"/>
</dbReference>
<comment type="caution">
    <text evidence="4">The sequence shown here is derived from an EMBL/GenBank/DDBJ whole genome shotgun (WGS) entry which is preliminary data.</text>
</comment>
<keyword evidence="1" id="KW-0479">Metal-binding</keyword>
<feature type="compositionally biased region" description="Polar residues" evidence="2">
    <location>
        <begin position="426"/>
        <end position="435"/>
    </location>
</feature>
<evidence type="ECO:0000259" key="3">
    <source>
        <dbReference type="PROSITE" id="PS50966"/>
    </source>
</evidence>
<name>A0ABW1NW07_9ACTN</name>
<evidence type="ECO:0000256" key="2">
    <source>
        <dbReference type="SAM" id="MobiDB-lite"/>
    </source>
</evidence>
<accession>A0ABW1NW07</accession>
<evidence type="ECO:0000313" key="5">
    <source>
        <dbReference type="Proteomes" id="UP001596137"/>
    </source>
</evidence>
<evidence type="ECO:0000256" key="1">
    <source>
        <dbReference type="PROSITE-ProRule" id="PRU00325"/>
    </source>
</evidence>
<keyword evidence="1" id="KW-0863">Zinc-finger</keyword>
<dbReference type="Pfam" id="PF04434">
    <property type="entry name" value="SWIM"/>
    <property type="match status" value="1"/>
</dbReference>
<dbReference type="PROSITE" id="PS50966">
    <property type="entry name" value="ZF_SWIM"/>
    <property type="match status" value="1"/>
</dbReference>
<dbReference type="RefSeq" id="WP_380763884.1">
    <property type="nucleotide sequence ID" value="NZ_JBHSRF010000157.1"/>
</dbReference>
<evidence type="ECO:0000313" key="4">
    <source>
        <dbReference type="EMBL" id="MFC6087538.1"/>
    </source>
</evidence>
<keyword evidence="5" id="KW-1185">Reference proteome</keyword>
<organism evidence="4 5">
    <name type="scientific">Sphaerisporangium aureirubrum</name>
    <dbReference type="NCBI Taxonomy" id="1544736"/>
    <lineage>
        <taxon>Bacteria</taxon>
        <taxon>Bacillati</taxon>
        <taxon>Actinomycetota</taxon>
        <taxon>Actinomycetes</taxon>
        <taxon>Streptosporangiales</taxon>
        <taxon>Streptosporangiaceae</taxon>
        <taxon>Sphaerisporangium</taxon>
    </lineage>
</organism>
<feature type="compositionally biased region" description="Low complexity" evidence="2">
    <location>
        <begin position="94"/>
        <end position="125"/>
    </location>
</feature>
<feature type="region of interest" description="Disordered" evidence="2">
    <location>
        <begin position="389"/>
        <end position="435"/>
    </location>
</feature>
<proteinExistence type="predicted"/>
<sequence>MPDVIWGECKGSGATPYRACVDLADTAYRCSCPSRKFPCKHALGLLLLWSSDGVPQTDELPPWVAEWVNQRRTKAARAAAPPRPSPGEPPEQSAGTGPAAGEAAEPGTTPVVDGATGGADAAGRRAAQREERVAAGLAELERWLGDQIGQGLASARRDAPAQWQELARRLVDAQAPGVAGFVSRLPRVLADEDWPSRLLGEYGLLNLLAVGHRRAADLPPPLRDTIRSRVGYPVSREDVLAGERVRDEWDVLGQRDDEQDHLVSRRVWLRGRQTGRFALILSFAPPGQALDASLVTGTAVDADLAFYPGASPLRAVIAVRHAPALPAPPQGTTVTGALTEIATALTGDPWTDSWPVILKATTPARSADLWLLTDPATEDQPATAVEGMPEPAIHTNAGGQEQPAPDAGGTPGPLPHTGPPARDTSEGTPESVTQVGTAVPDGVKSGGEGMPEAVTHADAAVPDRVVFGGEGMPEAVTHAGTAAQDGVVSDGEGTPEAVTHAGMDVPDGGVSGGGGMPGMVIHPVVGHPWRLLAVSGGRAVTVAGEWTPRGVRPLTVWDEEGRVVVL</sequence>
<feature type="domain" description="SWIM-type" evidence="3">
    <location>
        <begin position="17"/>
        <end position="50"/>
    </location>
</feature>
<dbReference type="Proteomes" id="UP001596137">
    <property type="component" value="Unassembled WGS sequence"/>
</dbReference>
<protein>
    <submittedName>
        <fullName evidence="4">SWIM zinc finger family protein</fullName>
    </submittedName>
</protein>
<keyword evidence="1" id="KW-0862">Zinc</keyword>
<gene>
    <name evidence="4" type="ORF">ACFP1K_40690</name>
</gene>
<reference evidence="5" key="1">
    <citation type="journal article" date="2019" name="Int. J. Syst. Evol. Microbiol.">
        <title>The Global Catalogue of Microorganisms (GCM) 10K type strain sequencing project: providing services to taxonomists for standard genome sequencing and annotation.</title>
        <authorList>
            <consortium name="The Broad Institute Genomics Platform"/>
            <consortium name="The Broad Institute Genome Sequencing Center for Infectious Disease"/>
            <person name="Wu L."/>
            <person name="Ma J."/>
        </authorList>
    </citation>
    <scope>NUCLEOTIDE SEQUENCE [LARGE SCALE GENOMIC DNA]</scope>
    <source>
        <strain evidence="5">JCM 30346</strain>
    </source>
</reference>